<evidence type="ECO:0000313" key="4">
    <source>
        <dbReference type="Proteomes" id="UP000266861"/>
    </source>
</evidence>
<organism evidence="3 4">
    <name type="scientific">Diversispora epigaea</name>
    <dbReference type="NCBI Taxonomy" id="1348612"/>
    <lineage>
        <taxon>Eukaryota</taxon>
        <taxon>Fungi</taxon>
        <taxon>Fungi incertae sedis</taxon>
        <taxon>Mucoromycota</taxon>
        <taxon>Glomeromycotina</taxon>
        <taxon>Glomeromycetes</taxon>
        <taxon>Diversisporales</taxon>
        <taxon>Diversisporaceae</taxon>
        <taxon>Diversispora</taxon>
    </lineage>
</organism>
<comment type="caution">
    <text evidence="3">The sequence shown here is derived from an EMBL/GenBank/DDBJ whole genome shotgun (WGS) entry which is preliminary data.</text>
</comment>
<dbReference type="SUPFAM" id="SSF53335">
    <property type="entry name" value="S-adenosyl-L-methionine-dependent methyltransferases"/>
    <property type="match status" value="1"/>
</dbReference>
<proteinExistence type="predicted"/>
<sequence length="250" mass="28473">MSSSSQINEIPDNNLINGNKQYFESIASTYDANPVCVTIAQKCTKALLNEAEFDPEKSEVLDFACGTGLISQEICAHVKTILGVDATKGMVDLYNKKVWQQGIDKEEMQAICLELKESEGDQLNGRKFDFVVCASSYHHLEDINSTTKVLANYLKPGGQLFVFDLKHDPKLAHKFFGQLSEHNHEHDHNIDNIISHKGGFNPTELEHALKSTELLEDINIDVAFEYHKWDEKDKCEYVFEFLRVKGRRKY</sequence>
<evidence type="ECO:0000313" key="3">
    <source>
        <dbReference type="EMBL" id="RHZ52894.1"/>
    </source>
</evidence>
<dbReference type="PANTHER" id="PTHR43861">
    <property type="entry name" value="TRANS-ACONITATE 2-METHYLTRANSFERASE-RELATED"/>
    <property type="match status" value="1"/>
</dbReference>
<keyword evidence="1" id="KW-0808">Transferase</keyword>
<dbReference type="STRING" id="1348612.A0A397GTM3"/>
<dbReference type="AlphaFoldDB" id="A0A397GTM3"/>
<evidence type="ECO:0000256" key="1">
    <source>
        <dbReference type="ARBA" id="ARBA00022679"/>
    </source>
</evidence>
<gene>
    <name evidence="3" type="ORF">Glove_456g22</name>
</gene>
<feature type="domain" description="Methyltransferase type 12" evidence="2">
    <location>
        <begin position="61"/>
        <end position="160"/>
    </location>
</feature>
<dbReference type="InterPro" id="IPR013217">
    <property type="entry name" value="Methyltransf_12"/>
</dbReference>
<name>A0A397GTM3_9GLOM</name>
<dbReference type="Pfam" id="PF08242">
    <property type="entry name" value="Methyltransf_12"/>
    <property type="match status" value="1"/>
</dbReference>
<keyword evidence="4" id="KW-1185">Reference proteome</keyword>
<dbReference type="OrthoDB" id="3647at2759"/>
<reference evidence="3 4" key="1">
    <citation type="submission" date="2018-08" db="EMBL/GenBank/DDBJ databases">
        <title>Genome and evolution of the arbuscular mycorrhizal fungus Diversispora epigaea (formerly Glomus versiforme) and its bacterial endosymbionts.</title>
        <authorList>
            <person name="Sun X."/>
            <person name="Fei Z."/>
            <person name="Harrison M."/>
        </authorList>
    </citation>
    <scope>NUCLEOTIDE SEQUENCE [LARGE SCALE GENOMIC DNA]</scope>
    <source>
        <strain evidence="3 4">IT104</strain>
    </source>
</reference>
<dbReference type="InterPro" id="IPR029063">
    <property type="entry name" value="SAM-dependent_MTases_sf"/>
</dbReference>
<dbReference type="Gene3D" id="3.40.50.150">
    <property type="entry name" value="Vaccinia Virus protein VP39"/>
    <property type="match status" value="1"/>
</dbReference>
<dbReference type="PANTHER" id="PTHR43861:SF3">
    <property type="entry name" value="PUTATIVE (AFU_ORTHOLOGUE AFUA_2G14390)-RELATED"/>
    <property type="match status" value="1"/>
</dbReference>
<dbReference type="CDD" id="cd02440">
    <property type="entry name" value="AdoMet_MTases"/>
    <property type="match status" value="1"/>
</dbReference>
<dbReference type="Proteomes" id="UP000266861">
    <property type="component" value="Unassembled WGS sequence"/>
</dbReference>
<dbReference type="EMBL" id="PQFF01000398">
    <property type="protein sequence ID" value="RHZ52894.1"/>
    <property type="molecule type" value="Genomic_DNA"/>
</dbReference>
<accession>A0A397GTM3</accession>
<dbReference type="GO" id="GO:0016740">
    <property type="term" value="F:transferase activity"/>
    <property type="evidence" value="ECO:0007669"/>
    <property type="project" value="UniProtKB-KW"/>
</dbReference>
<protein>
    <recommendedName>
        <fullName evidence="2">Methyltransferase type 12 domain-containing protein</fullName>
    </recommendedName>
</protein>
<evidence type="ECO:0000259" key="2">
    <source>
        <dbReference type="Pfam" id="PF08242"/>
    </source>
</evidence>